<dbReference type="CDD" id="cd20298">
    <property type="entry name" value="cupin_UAH"/>
    <property type="match status" value="1"/>
</dbReference>
<evidence type="ECO:0000256" key="4">
    <source>
        <dbReference type="ARBA" id="ARBA00047684"/>
    </source>
</evidence>
<dbReference type="Pfam" id="PF04115">
    <property type="entry name" value="Ureidogly_lyase"/>
    <property type="match status" value="1"/>
</dbReference>
<dbReference type="PIRSF" id="PIRSF017306">
    <property type="entry name" value="Ureidogly_hydro"/>
    <property type="match status" value="1"/>
</dbReference>
<evidence type="ECO:0000256" key="2">
    <source>
        <dbReference type="ARBA" id="ARBA00022631"/>
    </source>
</evidence>
<protein>
    <submittedName>
        <fullName evidence="5">Ureidoglycolate hydrolase</fullName>
    </submittedName>
</protein>
<evidence type="ECO:0000256" key="3">
    <source>
        <dbReference type="ARBA" id="ARBA00023239"/>
    </source>
</evidence>
<dbReference type="EMBL" id="CP008956">
    <property type="protein sequence ID" value="QJQ03721.1"/>
    <property type="molecule type" value="Genomic_DNA"/>
</dbReference>
<keyword evidence="5" id="KW-0378">Hydrolase</keyword>
<accession>A0A6M3ZZI5</accession>
<keyword evidence="2" id="KW-0659">Purine metabolism</keyword>
<dbReference type="GO" id="GO:0004848">
    <property type="term" value="F:ureidoglycolate hydrolase activity"/>
    <property type="evidence" value="ECO:0007669"/>
    <property type="project" value="InterPro"/>
</dbReference>
<dbReference type="InterPro" id="IPR011051">
    <property type="entry name" value="RmlC_Cupin_sf"/>
</dbReference>
<dbReference type="Proteomes" id="UP000501648">
    <property type="component" value="Chromosome"/>
</dbReference>
<evidence type="ECO:0000256" key="1">
    <source>
        <dbReference type="ARBA" id="ARBA00011738"/>
    </source>
</evidence>
<dbReference type="PANTHER" id="PTHR21221:SF1">
    <property type="entry name" value="UREIDOGLYCOLATE LYASE"/>
    <property type="match status" value="1"/>
</dbReference>
<keyword evidence="3" id="KW-0456">Lyase</keyword>
<proteinExistence type="predicted"/>
<evidence type="ECO:0000313" key="5">
    <source>
        <dbReference type="EMBL" id="QJQ03721.1"/>
    </source>
</evidence>
<gene>
    <name evidence="5" type="ORF">C798_26790</name>
</gene>
<name>A0A6M3ZZI5_9BURK</name>
<dbReference type="InterPro" id="IPR024060">
    <property type="entry name" value="Ureidoglycolate_lyase_dom_sf"/>
</dbReference>
<sequence>MILAQPLTPEAFAPYGHLIAPGPLERDINFGTTRRYDDVARLDVQEQGGRACVAIFRTDAQTHQAPYPLRAFERHRLGSQSFIPMGAARCLAVLAGDGECPDESAIAAFVIEPGQGVTLRRGVWHHPLITVGAADVLVIERLAAEEDCQVVMLTMPAEVHLP</sequence>
<comment type="catalytic activity">
    <reaction evidence="4">
        <text>(S)-ureidoglycolate = urea + glyoxylate</text>
        <dbReference type="Rhea" id="RHEA:11304"/>
        <dbReference type="ChEBI" id="CHEBI:16199"/>
        <dbReference type="ChEBI" id="CHEBI:36655"/>
        <dbReference type="ChEBI" id="CHEBI:57296"/>
        <dbReference type="EC" id="4.3.2.3"/>
    </reaction>
</comment>
<dbReference type="InterPro" id="IPR007247">
    <property type="entry name" value="Ureidogly_lyase"/>
</dbReference>
<dbReference type="GO" id="GO:0006144">
    <property type="term" value="P:purine nucleobase metabolic process"/>
    <property type="evidence" value="ECO:0007669"/>
    <property type="project" value="UniProtKB-KW"/>
</dbReference>
<comment type="subunit">
    <text evidence="1">Homodimer.</text>
</comment>
<dbReference type="PANTHER" id="PTHR21221">
    <property type="entry name" value="UREIDOGLYCOLATE HYDROLASE"/>
    <property type="match status" value="1"/>
</dbReference>
<dbReference type="GO" id="GO:0000256">
    <property type="term" value="P:allantoin catabolic process"/>
    <property type="evidence" value="ECO:0007669"/>
    <property type="project" value="InterPro"/>
</dbReference>
<dbReference type="AlphaFoldDB" id="A0A6M3ZZI5"/>
<dbReference type="Gene3D" id="2.60.120.480">
    <property type="entry name" value="Ureidoglycolate hydrolase"/>
    <property type="match status" value="1"/>
</dbReference>
<dbReference type="InterPro" id="IPR047233">
    <property type="entry name" value="UAH_cupin"/>
</dbReference>
<dbReference type="SUPFAM" id="SSF51182">
    <property type="entry name" value="RmlC-like cupins"/>
    <property type="match status" value="1"/>
</dbReference>
<organism evidence="5 6">
    <name type="scientific">Herbaspirillum rubrisubalbicans Os34</name>
    <dbReference type="NCBI Taxonomy" id="1235827"/>
    <lineage>
        <taxon>Bacteria</taxon>
        <taxon>Pseudomonadati</taxon>
        <taxon>Pseudomonadota</taxon>
        <taxon>Betaproteobacteria</taxon>
        <taxon>Burkholderiales</taxon>
        <taxon>Oxalobacteraceae</taxon>
        <taxon>Herbaspirillum</taxon>
    </lineage>
</organism>
<evidence type="ECO:0000313" key="6">
    <source>
        <dbReference type="Proteomes" id="UP000501648"/>
    </source>
</evidence>
<reference evidence="5 6" key="1">
    <citation type="journal article" date="2012" name="J. Bacteriol.">
        <title>Genome sequence of the pathogenic Herbaspirillum seropedicae strain Os34, isolated from rice roots.</title>
        <authorList>
            <person name="Ye W."/>
            <person name="Ye S."/>
            <person name="Liu J."/>
            <person name="Chang S."/>
            <person name="Chen M."/>
            <person name="Zhu B."/>
            <person name="Guo L."/>
            <person name="An Q."/>
        </authorList>
    </citation>
    <scope>NUCLEOTIDE SEQUENCE [LARGE SCALE GENOMIC DNA]</scope>
    <source>
        <strain evidence="5 6">Os34</strain>
    </source>
</reference>
<dbReference type="GO" id="GO:0050385">
    <property type="term" value="F:ureidoglycolate lyase activity"/>
    <property type="evidence" value="ECO:0007669"/>
    <property type="project" value="UniProtKB-EC"/>
</dbReference>